<dbReference type="SUPFAM" id="SSF55874">
    <property type="entry name" value="ATPase domain of HSP90 chaperone/DNA topoisomerase II/histidine kinase"/>
    <property type="match status" value="1"/>
</dbReference>
<dbReference type="Pfam" id="PF01590">
    <property type="entry name" value="GAF"/>
    <property type="match status" value="1"/>
</dbReference>
<dbReference type="PROSITE" id="PS50109">
    <property type="entry name" value="HIS_KIN"/>
    <property type="match status" value="1"/>
</dbReference>
<feature type="compositionally biased region" description="Polar residues" evidence="5">
    <location>
        <begin position="374"/>
        <end position="403"/>
    </location>
</feature>
<feature type="domain" description="Histidine kinase" evidence="6">
    <location>
        <begin position="597"/>
        <end position="894"/>
    </location>
</feature>
<keyword evidence="2" id="KW-0808">Transferase</keyword>
<dbReference type="GO" id="GO:0000155">
    <property type="term" value="F:phosphorelay sensor kinase activity"/>
    <property type="evidence" value="ECO:0007669"/>
    <property type="project" value="InterPro"/>
</dbReference>
<protein>
    <submittedName>
        <fullName evidence="8">Uncharacterized protein</fullName>
    </submittedName>
</protein>
<accession>A0A6A6U305</accession>
<feature type="region of interest" description="Disordered" evidence="5">
    <location>
        <begin position="298"/>
        <end position="329"/>
    </location>
</feature>
<dbReference type="FunFam" id="3.30.450.40:FF:000083">
    <property type="entry name" value="Sensor histidine kinase/response regulator, putative (AFU_orthologue AFUA_4G00660)"/>
    <property type="match status" value="1"/>
</dbReference>
<dbReference type="SUPFAM" id="SSF52172">
    <property type="entry name" value="CheY-like"/>
    <property type="match status" value="1"/>
</dbReference>
<reference evidence="8" key="1">
    <citation type="journal article" date="2020" name="Stud. Mycol.">
        <title>101 Dothideomycetes genomes: a test case for predicting lifestyles and emergence of pathogens.</title>
        <authorList>
            <person name="Haridas S."/>
            <person name="Albert R."/>
            <person name="Binder M."/>
            <person name="Bloem J."/>
            <person name="Labutti K."/>
            <person name="Salamov A."/>
            <person name="Andreopoulos B."/>
            <person name="Baker S."/>
            <person name="Barry K."/>
            <person name="Bills G."/>
            <person name="Bluhm B."/>
            <person name="Cannon C."/>
            <person name="Castanera R."/>
            <person name="Culley D."/>
            <person name="Daum C."/>
            <person name="Ezra D."/>
            <person name="Gonzalez J."/>
            <person name="Henrissat B."/>
            <person name="Kuo A."/>
            <person name="Liang C."/>
            <person name="Lipzen A."/>
            <person name="Lutzoni F."/>
            <person name="Magnuson J."/>
            <person name="Mondo S."/>
            <person name="Nolan M."/>
            <person name="Ohm R."/>
            <person name="Pangilinan J."/>
            <person name="Park H.-J."/>
            <person name="Ramirez L."/>
            <person name="Alfaro M."/>
            <person name="Sun H."/>
            <person name="Tritt A."/>
            <person name="Yoshinaga Y."/>
            <person name="Zwiers L.-H."/>
            <person name="Turgeon B."/>
            <person name="Goodwin S."/>
            <person name="Spatafora J."/>
            <person name="Crous P."/>
            <person name="Grigoriev I."/>
        </authorList>
    </citation>
    <scope>NUCLEOTIDE SEQUENCE</scope>
    <source>
        <strain evidence="8">CBS 115976</strain>
    </source>
</reference>
<dbReference type="SUPFAM" id="SSF47384">
    <property type="entry name" value="Homodimeric domain of signal transducing histidine kinase"/>
    <property type="match status" value="1"/>
</dbReference>
<evidence type="ECO:0000256" key="2">
    <source>
        <dbReference type="ARBA" id="ARBA00022679"/>
    </source>
</evidence>
<feature type="compositionally biased region" description="Polar residues" evidence="5">
    <location>
        <begin position="302"/>
        <end position="319"/>
    </location>
</feature>
<dbReference type="AlphaFoldDB" id="A0A6A6U305"/>
<dbReference type="OrthoDB" id="303614at2759"/>
<dbReference type="InterPro" id="IPR005467">
    <property type="entry name" value="His_kinase_dom"/>
</dbReference>
<evidence type="ECO:0000256" key="5">
    <source>
        <dbReference type="SAM" id="MobiDB-lite"/>
    </source>
</evidence>
<keyword evidence="3" id="KW-0418">Kinase</keyword>
<dbReference type="CDD" id="cd17546">
    <property type="entry name" value="REC_hyHK_CKI1_RcsC-like"/>
    <property type="match status" value="1"/>
</dbReference>
<dbReference type="InterPro" id="IPR011006">
    <property type="entry name" value="CheY-like_superfamily"/>
</dbReference>
<dbReference type="Gene3D" id="3.30.450.40">
    <property type="match status" value="1"/>
</dbReference>
<evidence type="ECO:0000259" key="7">
    <source>
        <dbReference type="PROSITE" id="PS50110"/>
    </source>
</evidence>
<dbReference type="EMBL" id="MU004239">
    <property type="protein sequence ID" value="KAF2665991.1"/>
    <property type="molecule type" value="Genomic_DNA"/>
</dbReference>
<evidence type="ECO:0000313" key="8">
    <source>
        <dbReference type="EMBL" id="KAF2665991.1"/>
    </source>
</evidence>
<dbReference type="Pfam" id="PF00072">
    <property type="entry name" value="Response_reg"/>
    <property type="match status" value="1"/>
</dbReference>
<dbReference type="InterPro" id="IPR004358">
    <property type="entry name" value="Sig_transdc_His_kin-like_C"/>
</dbReference>
<dbReference type="PANTHER" id="PTHR43719">
    <property type="entry name" value="TWO-COMPONENT HISTIDINE KINASE"/>
    <property type="match status" value="1"/>
</dbReference>
<feature type="compositionally biased region" description="Polar residues" evidence="5">
    <location>
        <begin position="1124"/>
        <end position="1134"/>
    </location>
</feature>
<feature type="domain" description="Response regulatory" evidence="7">
    <location>
        <begin position="1152"/>
        <end position="1273"/>
    </location>
</feature>
<feature type="region of interest" description="Disordered" evidence="5">
    <location>
        <begin position="484"/>
        <end position="506"/>
    </location>
</feature>
<dbReference type="SUPFAM" id="SSF55781">
    <property type="entry name" value="GAF domain-like"/>
    <property type="match status" value="1"/>
</dbReference>
<dbReference type="Proteomes" id="UP000799302">
    <property type="component" value="Unassembled WGS sequence"/>
</dbReference>
<evidence type="ECO:0000256" key="3">
    <source>
        <dbReference type="ARBA" id="ARBA00022777"/>
    </source>
</evidence>
<organism evidence="8 9">
    <name type="scientific">Microthyrium microscopicum</name>
    <dbReference type="NCBI Taxonomy" id="703497"/>
    <lineage>
        <taxon>Eukaryota</taxon>
        <taxon>Fungi</taxon>
        <taxon>Dikarya</taxon>
        <taxon>Ascomycota</taxon>
        <taxon>Pezizomycotina</taxon>
        <taxon>Dothideomycetes</taxon>
        <taxon>Dothideomycetes incertae sedis</taxon>
        <taxon>Microthyriales</taxon>
        <taxon>Microthyriaceae</taxon>
        <taxon>Microthyrium</taxon>
    </lineage>
</organism>
<dbReference type="InterPro" id="IPR036890">
    <property type="entry name" value="HATPase_C_sf"/>
</dbReference>
<dbReference type="SMART" id="SM00388">
    <property type="entry name" value="HisKA"/>
    <property type="match status" value="1"/>
</dbReference>
<evidence type="ECO:0000259" key="6">
    <source>
        <dbReference type="PROSITE" id="PS50109"/>
    </source>
</evidence>
<gene>
    <name evidence="8" type="ORF">BT63DRAFT_46279</name>
</gene>
<dbReference type="Pfam" id="PF02518">
    <property type="entry name" value="HATPase_c"/>
    <property type="match status" value="1"/>
</dbReference>
<evidence type="ECO:0000256" key="4">
    <source>
        <dbReference type="PROSITE-ProRule" id="PRU00169"/>
    </source>
</evidence>
<feature type="region of interest" description="Disordered" evidence="5">
    <location>
        <begin position="372"/>
        <end position="403"/>
    </location>
</feature>
<dbReference type="InterPro" id="IPR050956">
    <property type="entry name" value="2C_system_His_kinase"/>
</dbReference>
<feature type="compositionally biased region" description="Polar residues" evidence="5">
    <location>
        <begin position="491"/>
        <end position="501"/>
    </location>
</feature>
<keyword evidence="9" id="KW-1185">Reference proteome</keyword>
<dbReference type="InterPro" id="IPR036097">
    <property type="entry name" value="HisK_dim/P_sf"/>
</dbReference>
<dbReference type="SMART" id="SM00065">
    <property type="entry name" value="GAF"/>
    <property type="match status" value="1"/>
</dbReference>
<dbReference type="CDD" id="cd00082">
    <property type="entry name" value="HisKA"/>
    <property type="match status" value="1"/>
</dbReference>
<proteinExistence type="predicted"/>
<dbReference type="PANTHER" id="PTHR43719:SF69">
    <property type="entry name" value="HISTIDINE KINASE G7"/>
    <property type="match status" value="1"/>
</dbReference>
<dbReference type="Gene3D" id="3.40.50.2300">
    <property type="match status" value="1"/>
</dbReference>
<evidence type="ECO:0000256" key="1">
    <source>
        <dbReference type="ARBA" id="ARBA00022553"/>
    </source>
</evidence>
<name>A0A6A6U305_9PEZI</name>
<dbReference type="InterPro" id="IPR003018">
    <property type="entry name" value="GAF"/>
</dbReference>
<feature type="modified residue" description="4-aspartylphosphate" evidence="4">
    <location>
        <position position="1203"/>
    </location>
</feature>
<dbReference type="PROSITE" id="PS50110">
    <property type="entry name" value="RESPONSE_REGULATORY"/>
    <property type="match status" value="1"/>
</dbReference>
<dbReference type="InterPro" id="IPR029016">
    <property type="entry name" value="GAF-like_dom_sf"/>
</dbReference>
<dbReference type="InterPro" id="IPR003594">
    <property type="entry name" value="HATPase_dom"/>
</dbReference>
<dbReference type="Gene3D" id="1.10.287.130">
    <property type="match status" value="1"/>
</dbReference>
<keyword evidence="1 4" id="KW-0597">Phosphoprotein</keyword>
<dbReference type="FunFam" id="1.10.287.130:FF:000023">
    <property type="entry name" value="Sensor histidine kinase/response regulator, putative"/>
    <property type="match status" value="1"/>
</dbReference>
<dbReference type="SMART" id="SM00448">
    <property type="entry name" value="REC"/>
    <property type="match status" value="1"/>
</dbReference>
<dbReference type="PRINTS" id="PR00344">
    <property type="entry name" value="BCTRLSENSOR"/>
</dbReference>
<sequence length="1273" mass="138945">MSTAKLGISAPARDREFYKYYNPGDAIPGHESATPRSSYDKGLTALAQLGALRLNVKRCMISLFDRSNQYIIAEATQTLSLQNDSIHEEGDGLWLGASTIPKDGGICKLVVNPPALLMGANTDLDGAPCVIPDLREDERFKDKPFVLCEPYSRFYAGVPIRTREGTAIGSFCALGDRPREHLSAASLQFMMDVSATIMSHLEMARARANDRRGERMVRGLANFIEGDTGLVADYQTPDLSLKEGHLAGNQDPRHENVSSPEREAIEQLGTEIVSQTGSSKSLPTENGEDIVADSLPEKAASESMSPLESTPAIPSSPEQKQSEDVKPDHATSLTELQMIFSRASNIIRESIDVDGVIFFDASVASFGGLVGLGDTTSDPNDSTQTLSSTEEGDGNNNFPGVNIDNSAKKYAQERSKMNSNILGFSTSEASSLRGDSGEFDVKEQHAMLEKFLLGFLDRHPNGKILNFDADGAIYSVSAGRRGSAKPGLNGASGTENKSGLSATDPRRPVRRYSSFIEADTIIRTFPGTRCLAVMPLWDSHRERWYAGAMVWTKSADRILSVEKELSYLAAFGNSIMAEVAQLDAIMANKAKSDLLGSISHELRSPLHGIMGGVELLEDSNMSETQASVLRSVEACSRTLLDTVDHLLDFSKINNLMQSSQGVRKSIRKQSKFISQAGNRPNKDIAEQLRTPVDLAVLVEEVIGTVSVGYDSQHLVLNELGNVQTRDMPITDTSSPLDPRYAVDRFGDEPPSSKIATGERDVAVTLSIDPASHWVFNTQPGAWRRIVMNLFSNSLKYTEKGFIKVSLETEKLPLAGSEERSKVVLVVHDTGRGMSKAYVQERLYKPFAQENSLDPGTGLGMSICRQIVVSLGGKIQLKSVKGVGTQIRVSIPLFHSRLPEPNIENISHELDLLKRQCSGLNACLLGAESSISVSGGELAEQSKTSITSVEDSLKSVCKDWFDMNFEPNRPVGECGVIWILETQHNFQDLKAGSLIKSALSGLSNQKDSPLVIVLCRSTQSAYSLAQSQLAYTGTFIDYITQPCAPRKLARALASHFKRISSLKDSGEVSKLQKVVPIPSISINEMTTEHNNHPTEKILPSPSALVNDVTKIPDLPSRLHEPLSVTPRSSLSLTHPENTKPAPSPTQETMDRQPFLLVDDNPINLKILIAYMKKNKLSYSTAVNGLEAFEEYKKSPVQYKTIFMDISMPVMDGLESTRAIRSFERDSKMKPSNIIVLTGLSLATVEQEALASGASLFITKPVRLKELNSILGNQP</sequence>
<dbReference type="InterPro" id="IPR001789">
    <property type="entry name" value="Sig_transdc_resp-reg_receiver"/>
</dbReference>
<dbReference type="InterPro" id="IPR003661">
    <property type="entry name" value="HisK_dim/P_dom"/>
</dbReference>
<feature type="compositionally biased region" description="Basic and acidic residues" evidence="5">
    <location>
        <begin position="320"/>
        <end position="329"/>
    </location>
</feature>
<dbReference type="SMART" id="SM00387">
    <property type="entry name" value="HATPase_c"/>
    <property type="match status" value="1"/>
</dbReference>
<dbReference type="Pfam" id="PF00512">
    <property type="entry name" value="HisKA"/>
    <property type="match status" value="1"/>
</dbReference>
<evidence type="ECO:0000313" key="9">
    <source>
        <dbReference type="Proteomes" id="UP000799302"/>
    </source>
</evidence>
<feature type="region of interest" description="Disordered" evidence="5">
    <location>
        <begin position="1115"/>
        <end position="1149"/>
    </location>
</feature>
<dbReference type="Gene3D" id="3.30.565.10">
    <property type="entry name" value="Histidine kinase-like ATPase, C-terminal domain"/>
    <property type="match status" value="1"/>
</dbReference>